<dbReference type="Gene3D" id="2.60.120.620">
    <property type="entry name" value="q2cbj1_9rhob like domain"/>
    <property type="match status" value="1"/>
</dbReference>
<dbReference type="AlphaFoldDB" id="A0A858R9Q6"/>
<evidence type="ECO:0000313" key="3">
    <source>
        <dbReference type="Proteomes" id="UP000501891"/>
    </source>
</evidence>
<protein>
    <recommendedName>
        <fullName evidence="1">Prolyl 4-hydroxylase alpha subunit Fe(2+) 2OG dioxygenase domain-containing protein</fullName>
    </recommendedName>
</protein>
<name>A0A858R9Q6_9PROT</name>
<dbReference type="InterPro" id="IPR044862">
    <property type="entry name" value="Pro_4_hyd_alph_FE2OG_OXY"/>
</dbReference>
<keyword evidence="3" id="KW-1185">Reference proteome</keyword>
<evidence type="ECO:0000313" key="2">
    <source>
        <dbReference type="EMBL" id="QJE73883.1"/>
    </source>
</evidence>
<gene>
    <name evidence="2" type="ORF">HHL28_12955</name>
</gene>
<accession>A0A858R9Q6</accession>
<sequence>MRSVLSGITASDIRPDPFPHVLVPDALDGDLYAALADSFPSLETLTWAGGRHGSNRRYEMNAKAILEHDGIAPAWKRFLAHHASPAFYGEVVSLFRDHWPEALLRALDGSLLGHATGLVWPGAFDAARIALDARFEVNTPVTGPASVSRGPHLDRPERLYTGLLYFRHPDDDSEGGELVLYRWQPDSPRNTSHFQLPDTAVEEVARIPYRANQLVMFPNGIDALHGVGLRQPTPHLRRYVFMTAELATPWLFPPGEVPS</sequence>
<dbReference type="Proteomes" id="UP000501891">
    <property type="component" value="Chromosome"/>
</dbReference>
<dbReference type="Pfam" id="PF13640">
    <property type="entry name" value="2OG-FeII_Oxy_3"/>
    <property type="match status" value="1"/>
</dbReference>
<dbReference type="EMBL" id="CP051775">
    <property type="protein sequence ID" value="QJE73883.1"/>
    <property type="molecule type" value="Genomic_DNA"/>
</dbReference>
<feature type="domain" description="Prolyl 4-hydroxylase alpha subunit Fe(2+) 2OG dioxygenase" evidence="1">
    <location>
        <begin position="150"/>
        <end position="229"/>
    </location>
</feature>
<evidence type="ECO:0000259" key="1">
    <source>
        <dbReference type="Pfam" id="PF13640"/>
    </source>
</evidence>
<dbReference type="KEGG" id="acru:HHL28_12955"/>
<organism evidence="2 3">
    <name type="scientific">Aerophototrophica crusticola</name>
    <dbReference type="NCBI Taxonomy" id="1709002"/>
    <lineage>
        <taxon>Bacteria</taxon>
        <taxon>Pseudomonadati</taxon>
        <taxon>Pseudomonadota</taxon>
        <taxon>Alphaproteobacteria</taxon>
        <taxon>Rhodospirillales</taxon>
        <taxon>Rhodospirillaceae</taxon>
        <taxon>Aerophototrophica</taxon>
    </lineage>
</organism>
<proteinExistence type="predicted"/>
<reference evidence="2" key="1">
    <citation type="submission" date="2020-04" db="EMBL/GenBank/DDBJ databases">
        <title>A desert anoxygenic phototrophic bacterium fixes CO2 using RubisCO under aerobic conditions.</title>
        <authorList>
            <person name="Tang K."/>
        </authorList>
    </citation>
    <scope>NUCLEOTIDE SEQUENCE [LARGE SCALE GENOMIC DNA]</scope>
    <source>
        <strain evidence="2">MIMtkB3</strain>
    </source>
</reference>